<dbReference type="Proteomes" id="UP001642540">
    <property type="component" value="Unassembled WGS sequence"/>
</dbReference>
<reference evidence="3 4" key="1">
    <citation type="submission" date="2024-08" db="EMBL/GenBank/DDBJ databases">
        <authorList>
            <person name="Cucini C."/>
            <person name="Frati F."/>
        </authorList>
    </citation>
    <scope>NUCLEOTIDE SEQUENCE [LARGE SCALE GENOMIC DNA]</scope>
</reference>
<protein>
    <submittedName>
        <fullName evidence="3">Uncharacterized protein</fullName>
    </submittedName>
</protein>
<evidence type="ECO:0000256" key="1">
    <source>
        <dbReference type="SAM" id="MobiDB-lite"/>
    </source>
</evidence>
<keyword evidence="2" id="KW-1133">Transmembrane helix</keyword>
<sequence>MSSPAATLSDIEDLRQVTIIVVAVVGGVIAAFVAIVIILAVVICKRTSSLNKKLDLIKISLKSMKEDMNQTNAAIDRFPKNIVQFPMTKNTMDDDDRAGTEPASPIFFRKGFTPTPLASSLQSVTEVPGETQSAHHALQRNNAMLPLRAKQPGPPVPPKRAHSFNTQNFNY</sequence>
<feature type="transmembrane region" description="Helical" evidence="2">
    <location>
        <begin position="20"/>
        <end position="44"/>
    </location>
</feature>
<comment type="caution">
    <text evidence="3">The sequence shown here is derived from an EMBL/GenBank/DDBJ whole genome shotgun (WGS) entry which is preliminary data.</text>
</comment>
<evidence type="ECO:0000256" key="2">
    <source>
        <dbReference type="SAM" id="Phobius"/>
    </source>
</evidence>
<proteinExistence type="predicted"/>
<dbReference type="EMBL" id="CAXLJM020000072">
    <property type="protein sequence ID" value="CAL8126558.1"/>
    <property type="molecule type" value="Genomic_DNA"/>
</dbReference>
<name>A0ABP1RDX6_9HEXA</name>
<evidence type="ECO:0000313" key="4">
    <source>
        <dbReference type="Proteomes" id="UP001642540"/>
    </source>
</evidence>
<feature type="region of interest" description="Disordered" evidence="1">
    <location>
        <begin position="147"/>
        <end position="171"/>
    </location>
</feature>
<evidence type="ECO:0000313" key="3">
    <source>
        <dbReference type="EMBL" id="CAL8126558.1"/>
    </source>
</evidence>
<keyword evidence="2" id="KW-0812">Transmembrane</keyword>
<keyword evidence="4" id="KW-1185">Reference proteome</keyword>
<keyword evidence="2" id="KW-0472">Membrane</keyword>
<organism evidence="3 4">
    <name type="scientific">Orchesella dallaii</name>
    <dbReference type="NCBI Taxonomy" id="48710"/>
    <lineage>
        <taxon>Eukaryota</taxon>
        <taxon>Metazoa</taxon>
        <taxon>Ecdysozoa</taxon>
        <taxon>Arthropoda</taxon>
        <taxon>Hexapoda</taxon>
        <taxon>Collembola</taxon>
        <taxon>Entomobryomorpha</taxon>
        <taxon>Entomobryoidea</taxon>
        <taxon>Orchesellidae</taxon>
        <taxon>Orchesellinae</taxon>
        <taxon>Orchesella</taxon>
    </lineage>
</organism>
<gene>
    <name evidence="3" type="ORF">ODALV1_LOCUS21453</name>
</gene>
<accession>A0ABP1RDX6</accession>